<evidence type="ECO:0000256" key="2">
    <source>
        <dbReference type="ARBA" id="ARBA00022692"/>
    </source>
</evidence>
<keyword evidence="13" id="KW-1185">Reference proteome</keyword>
<dbReference type="STRING" id="431306.AGA_1935"/>
<feature type="transmembrane region" description="Helical" evidence="7">
    <location>
        <begin position="181"/>
        <end position="202"/>
    </location>
</feature>
<feature type="domain" description="ABC transporter" evidence="8">
    <location>
        <begin position="359"/>
        <end position="577"/>
    </location>
</feature>
<dbReference type="InterPro" id="IPR039421">
    <property type="entry name" value="Type_1_exporter"/>
</dbReference>
<feature type="transmembrane region" description="Helical" evidence="7">
    <location>
        <begin position="47"/>
        <end position="65"/>
    </location>
</feature>
<dbReference type="PATRIC" id="fig|431306.5.peg.1988"/>
<evidence type="ECO:0000313" key="12">
    <source>
        <dbReference type="Proteomes" id="UP000068250"/>
    </source>
</evidence>
<evidence type="ECO:0000256" key="6">
    <source>
        <dbReference type="ARBA" id="ARBA00023136"/>
    </source>
</evidence>
<feature type="transmembrane region" description="Helical" evidence="7">
    <location>
        <begin position="266"/>
        <end position="291"/>
    </location>
</feature>
<keyword evidence="5 7" id="KW-1133">Transmembrane helix</keyword>
<name>A0A0U4YDH3_9PROT</name>
<dbReference type="InterPro" id="IPR003439">
    <property type="entry name" value="ABC_transporter-like_ATP-bd"/>
</dbReference>
<dbReference type="GO" id="GO:0005524">
    <property type="term" value="F:ATP binding"/>
    <property type="evidence" value="ECO:0007669"/>
    <property type="project" value="UniProtKB-KW"/>
</dbReference>
<feature type="transmembrane region" description="Helical" evidence="7">
    <location>
        <begin position="154"/>
        <end position="175"/>
    </location>
</feature>
<dbReference type="PANTHER" id="PTHR43394">
    <property type="entry name" value="ATP-DEPENDENT PERMEASE MDL1, MITOCHONDRIAL"/>
    <property type="match status" value="1"/>
</dbReference>
<dbReference type="NCBIfam" id="TIGR02868">
    <property type="entry name" value="CydC"/>
    <property type="match status" value="1"/>
</dbReference>
<sequence>MTTQNQTVADQAHVQTAAPVASTSSRYTDWQAIGVIFRLWRRQGVRLVVGMLLALAALACGLALMQVSGLRLAGCVLGELVVTTALLRWVGAGRVLLRYAERLFAHDAMFRALADLRVWFFHSLARGAAAGLGFRRAGDMLSRLVSDIGTLDGLYLRIVVPLVCACLTFPALLVIVGRQSLILGLCVGALFACASFLVPWLIARSGQKAADQAAHLLAHLRISVLDLVGGLREIRAFGAEGRMLARVQAADAALLQGQMALARRAAFANALAFLFGQIAVFLVLLAIGGIMLPKLHGLEGVSVLFLTVAAFESAVSLTRAGLQAGIMGASARRVVEMAVQPAAVGQQAAQKDAPASTDIRLDNVRFRWAEDRPWVLKGLSLEIPAGSRVAILGPSGAGKSSLAALLLRAATPQDGQIFLGGEDITTIRPDSVRSKMAWLSQATHLFDDTIRANLLLGRPDASEDDLWKALDQAAISDVVRNLPEGLDTWVGEGGIRLSGGQGRRVALARTLLAPAPILILDEPATGLDAQTEQDFLRTLNTVTEGRTVILIAHRLTGVEKLDRIWRLSDGLAKAAAA</sequence>
<keyword evidence="2 7" id="KW-0812">Transmembrane</keyword>
<gene>
    <name evidence="10" type="primary">cydC</name>
    <name evidence="10" type="ORF">AGA_1935</name>
    <name evidence="11" type="ORF">GOB80_11120</name>
</gene>
<dbReference type="Pfam" id="PF00005">
    <property type="entry name" value="ABC_tran"/>
    <property type="match status" value="1"/>
</dbReference>
<evidence type="ECO:0000256" key="5">
    <source>
        <dbReference type="ARBA" id="ARBA00022989"/>
    </source>
</evidence>
<dbReference type="GO" id="GO:0005886">
    <property type="term" value="C:plasma membrane"/>
    <property type="evidence" value="ECO:0007669"/>
    <property type="project" value="UniProtKB-SubCell"/>
</dbReference>
<dbReference type="Gene3D" id="1.20.1560.10">
    <property type="entry name" value="ABC transporter type 1, transmembrane domain"/>
    <property type="match status" value="1"/>
</dbReference>
<keyword evidence="4 10" id="KW-0067">ATP-binding</keyword>
<dbReference type="EMBL" id="LN609302">
    <property type="protein sequence ID" value="CEF56360.1"/>
    <property type="molecule type" value="Genomic_DNA"/>
</dbReference>
<dbReference type="InterPro" id="IPR036640">
    <property type="entry name" value="ABC1_TM_sf"/>
</dbReference>
<dbReference type="SMART" id="SM00382">
    <property type="entry name" value="AAA"/>
    <property type="match status" value="1"/>
</dbReference>
<dbReference type="Gene3D" id="3.40.50.300">
    <property type="entry name" value="P-loop containing nucleotide triphosphate hydrolases"/>
    <property type="match status" value="1"/>
</dbReference>
<dbReference type="AlphaFoldDB" id="A0A0U4YDH3"/>
<evidence type="ECO:0000256" key="4">
    <source>
        <dbReference type="ARBA" id="ARBA00022840"/>
    </source>
</evidence>
<dbReference type="PANTHER" id="PTHR43394:SF1">
    <property type="entry name" value="ATP-BINDING CASSETTE SUB-FAMILY B MEMBER 10, MITOCHONDRIAL"/>
    <property type="match status" value="1"/>
</dbReference>
<evidence type="ECO:0000256" key="7">
    <source>
        <dbReference type="SAM" id="Phobius"/>
    </source>
</evidence>
<dbReference type="RefSeq" id="WP_083503608.1">
    <property type="nucleotide sequence ID" value="NZ_LN609302.1"/>
</dbReference>
<feature type="domain" description="ABC transmembrane type-1" evidence="9">
    <location>
        <begin position="47"/>
        <end position="288"/>
    </location>
</feature>
<keyword evidence="6 7" id="KW-0472">Membrane</keyword>
<dbReference type="InterPro" id="IPR003593">
    <property type="entry name" value="AAA+_ATPase"/>
</dbReference>
<evidence type="ECO:0000259" key="9">
    <source>
        <dbReference type="PROSITE" id="PS50929"/>
    </source>
</evidence>
<evidence type="ECO:0000256" key="3">
    <source>
        <dbReference type="ARBA" id="ARBA00022741"/>
    </source>
</evidence>
<feature type="transmembrane region" description="Helical" evidence="7">
    <location>
        <begin position="72"/>
        <end position="96"/>
    </location>
</feature>
<evidence type="ECO:0000313" key="11">
    <source>
        <dbReference type="EMBL" id="NHO40221.1"/>
    </source>
</evidence>
<dbReference type="GO" id="GO:0016887">
    <property type="term" value="F:ATP hydrolysis activity"/>
    <property type="evidence" value="ECO:0007669"/>
    <property type="project" value="InterPro"/>
</dbReference>
<evidence type="ECO:0000259" key="8">
    <source>
        <dbReference type="PROSITE" id="PS50893"/>
    </source>
</evidence>
<reference evidence="11 13" key="3">
    <citation type="journal article" date="2020" name="Int. J. Syst. Evol. Microbiol.">
        <title>Novel acetic acid bacteria from cider fermentations: Acetobacter conturbans sp. nov. and Acetobacter fallax sp. nov.</title>
        <authorList>
            <person name="Sombolestani A.S."/>
            <person name="Cleenwerck I."/>
            <person name="Cnockaert M."/>
            <person name="Borremans W."/>
            <person name="Wieme A.D."/>
            <person name="De Vuyst L."/>
            <person name="Vandamme P."/>
        </authorList>
    </citation>
    <scope>NUCLEOTIDE SEQUENCE [LARGE SCALE GENOMIC DNA]</scope>
    <source>
        <strain evidence="11 13">LMG 23848</strain>
    </source>
</reference>
<dbReference type="GO" id="GO:0045454">
    <property type="term" value="P:cell redox homeostasis"/>
    <property type="evidence" value="ECO:0007669"/>
    <property type="project" value="InterPro"/>
</dbReference>
<organism evidence="10 12">
    <name type="scientific">Acetobacter ghanensis</name>
    <dbReference type="NCBI Taxonomy" id="431306"/>
    <lineage>
        <taxon>Bacteria</taxon>
        <taxon>Pseudomonadati</taxon>
        <taxon>Pseudomonadota</taxon>
        <taxon>Alphaproteobacteria</taxon>
        <taxon>Acetobacterales</taxon>
        <taxon>Acetobacteraceae</taxon>
        <taxon>Acetobacter</taxon>
    </lineage>
</organism>
<reference evidence="12" key="2">
    <citation type="submission" date="2014-09" db="EMBL/GenBank/DDBJ databases">
        <authorList>
            <person name="Illeghems K.G."/>
        </authorList>
    </citation>
    <scope>NUCLEOTIDE SEQUENCE [LARGE SCALE GENOMIC DNA]</scope>
    <source>
        <strain evidence="12">LMG 23848T</strain>
    </source>
</reference>
<dbReference type="InterPro" id="IPR027417">
    <property type="entry name" value="P-loop_NTPase"/>
</dbReference>
<keyword evidence="3" id="KW-0547">Nucleotide-binding</keyword>
<evidence type="ECO:0000313" key="13">
    <source>
        <dbReference type="Proteomes" id="UP000657200"/>
    </source>
</evidence>
<dbReference type="PROSITE" id="PS50929">
    <property type="entry name" value="ABC_TM1F"/>
    <property type="match status" value="1"/>
</dbReference>
<protein>
    <submittedName>
        <fullName evidence="10">ABC transporter, CydDC cysteine exporter (CydDC-E) family, permease/ATP-binding protein CydC</fullName>
    </submittedName>
    <submittedName>
        <fullName evidence="11">Thiol reductant ABC exporter subunit CydC</fullName>
    </submittedName>
</protein>
<dbReference type="Proteomes" id="UP000657200">
    <property type="component" value="Unassembled WGS sequence"/>
</dbReference>
<dbReference type="Pfam" id="PF00664">
    <property type="entry name" value="ABC_membrane"/>
    <property type="match status" value="1"/>
</dbReference>
<dbReference type="InterPro" id="IPR011527">
    <property type="entry name" value="ABC1_TM_dom"/>
</dbReference>
<dbReference type="GO" id="GO:0034775">
    <property type="term" value="P:glutathione transmembrane transport"/>
    <property type="evidence" value="ECO:0007669"/>
    <property type="project" value="InterPro"/>
</dbReference>
<dbReference type="EMBL" id="WOTE01000007">
    <property type="protein sequence ID" value="NHO40221.1"/>
    <property type="molecule type" value="Genomic_DNA"/>
</dbReference>
<dbReference type="GO" id="GO:0015421">
    <property type="term" value="F:ABC-type oligopeptide transporter activity"/>
    <property type="evidence" value="ECO:0007669"/>
    <property type="project" value="TreeGrafter"/>
</dbReference>
<reference evidence="10" key="1">
    <citation type="submission" date="2014-09" db="EMBL/GenBank/DDBJ databases">
        <authorList>
            <person name="Magalhaes I.L.F."/>
            <person name="Oliveira U."/>
            <person name="Santos F.R."/>
            <person name="Vidigal T.H.D.A."/>
            <person name="Brescovit A.D."/>
            <person name="Santos A.J."/>
        </authorList>
    </citation>
    <scope>NUCLEOTIDE SEQUENCE</scope>
    <source>
        <strain evidence="10">LMG 23848T</strain>
    </source>
</reference>
<proteinExistence type="predicted"/>
<dbReference type="SUPFAM" id="SSF90123">
    <property type="entry name" value="ABC transporter transmembrane region"/>
    <property type="match status" value="1"/>
</dbReference>
<dbReference type="Proteomes" id="UP000068250">
    <property type="component" value="Chromosome I"/>
</dbReference>
<evidence type="ECO:0000256" key="1">
    <source>
        <dbReference type="ARBA" id="ARBA00004651"/>
    </source>
</evidence>
<comment type="subcellular location">
    <subcellularLocation>
        <location evidence="1">Cell membrane</location>
        <topology evidence="1">Multi-pass membrane protein</topology>
    </subcellularLocation>
</comment>
<dbReference type="InterPro" id="IPR014223">
    <property type="entry name" value="ABC_CydC/D"/>
</dbReference>
<evidence type="ECO:0000313" key="10">
    <source>
        <dbReference type="EMBL" id="CEF56360.1"/>
    </source>
</evidence>
<accession>A0A0U4YDH3</accession>
<dbReference type="SUPFAM" id="SSF52540">
    <property type="entry name" value="P-loop containing nucleoside triphosphate hydrolases"/>
    <property type="match status" value="1"/>
</dbReference>
<dbReference type="PROSITE" id="PS50893">
    <property type="entry name" value="ABC_TRANSPORTER_2"/>
    <property type="match status" value="1"/>
</dbReference>
<dbReference type="OrthoDB" id="5288404at2"/>